<dbReference type="PRINTS" id="PR00032">
    <property type="entry name" value="HTHARAC"/>
</dbReference>
<dbReference type="EMBL" id="UINC01006161">
    <property type="protein sequence ID" value="SVA25855.1"/>
    <property type="molecule type" value="Genomic_DNA"/>
</dbReference>
<feature type="domain" description="HTH araC/xylS-type" evidence="4">
    <location>
        <begin position="238"/>
        <end position="336"/>
    </location>
</feature>
<dbReference type="AlphaFoldDB" id="A0A381UC98"/>
<evidence type="ECO:0000256" key="2">
    <source>
        <dbReference type="ARBA" id="ARBA00023125"/>
    </source>
</evidence>
<accession>A0A381UC98</accession>
<dbReference type="GO" id="GO:0003700">
    <property type="term" value="F:DNA-binding transcription factor activity"/>
    <property type="evidence" value="ECO:0007669"/>
    <property type="project" value="InterPro"/>
</dbReference>
<gene>
    <name evidence="5" type="ORF">METZ01_LOCUS78709</name>
</gene>
<dbReference type="PROSITE" id="PS01124">
    <property type="entry name" value="HTH_ARAC_FAMILY_2"/>
    <property type="match status" value="1"/>
</dbReference>
<name>A0A381UC98_9ZZZZ</name>
<dbReference type="InterPro" id="IPR018771">
    <property type="entry name" value="PocR_dom"/>
</dbReference>
<dbReference type="Pfam" id="PF12833">
    <property type="entry name" value="HTH_18"/>
    <property type="match status" value="1"/>
</dbReference>
<dbReference type="GO" id="GO:0043565">
    <property type="term" value="F:sequence-specific DNA binding"/>
    <property type="evidence" value="ECO:0007669"/>
    <property type="project" value="InterPro"/>
</dbReference>
<protein>
    <recommendedName>
        <fullName evidence="4">HTH araC/xylS-type domain-containing protein</fullName>
    </recommendedName>
</protein>
<keyword evidence="3" id="KW-0804">Transcription</keyword>
<dbReference type="PANTHER" id="PTHR43280:SF28">
    <property type="entry name" value="HTH-TYPE TRANSCRIPTIONAL ACTIVATOR RHAS"/>
    <property type="match status" value="1"/>
</dbReference>
<dbReference type="InterPro" id="IPR020449">
    <property type="entry name" value="Tscrpt_reg_AraC-type_HTH"/>
</dbReference>
<dbReference type="InterPro" id="IPR009057">
    <property type="entry name" value="Homeodomain-like_sf"/>
</dbReference>
<dbReference type="InterPro" id="IPR018060">
    <property type="entry name" value="HTH_AraC"/>
</dbReference>
<evidence type="ECO:0000313" key="5">
    <source>
        <dbReference type="EMBL" id="SVA25855.1"/>
    </source>
</evidence>
<proteinExistence type="predicted"/>
<dbReference type="SMART" id="SM00342">
    <property type="entry name" value="HTH_ARAC"/>
    <property type="match status" value="1"/>
</dbReference>
<keyword evidence="1" id="KW-0805">Transcription regulation</keyword>
<dbReference type="SUPFAM" id="SSF46689">
    <property type="entry name" value="Homeodomain-like"/>
    <property type="match status" value="2"/>
</dbReference>
<evidence type="ECO:0000256" key="1">
    <source>
        <dbReference type="ARBA" id="ARBA00023015"/>
    </source>
</evidence>
<dbReference type="Gene3D" id="1.10.10.60">
    <property type="entry name" value="Homeodomain-like"/>
    <property type="match status" value="2"/>
</dbReference>
<dbReference type="PROSITE" id="PS00041">
    <property type="entry name" value="HTH_ARAC_FAMILY_1"/>
    <property type="match status" value="1"/>
</dbReference>
<evidence type="ECO:0000259" key="4">
    <source>
        <dbReference type="PROSITE" id="PS01124"/>
    </source>
</evidence>
<evidence type="ECO:0000256" key="3">
    <source>
        <dbReference type="ARBA" id="ARBA00023163"/>
    </source>
</evidence>
<dbReference type="PANTHER" id="PTHR43280">
    <property type="entry name" value="ARAC-FAMILY TRANSCRIPTIONAL REGULATOR"/>
    <property type="match status" value="1"/>
</dbReference>
<sequence length="336" mass="38694">MGAICYSQSFIRNHPKKLIRHKNTIMLVDPEQMKPDTEAITDPAATPIPGDLQIVRKLVESKLYQRFRVAYGDLTGLPLALRSIDYWQPPLLGEKRERLICSYMAQNPKACSCCLETQSRLIELAKEQGQAIKCPMGMIDIAVPIHISGRCIAFLHTGQMLPKQPSRTLFRNAVKKFKGWNLSMPLQDMEESYRNTEIYTSQQQKALIELITQFAERLSDQANTIMIITKSTEPLLIKKARGYIKSNITEPIRLENLAKHLNVSPFYLCRQFQKHAKLRFTEYITRLRVERAKQLLLQQNNRISEVAFEAGFQSIPHFNRSFKRVTGSTPTSWRVQ</sequence>
<organism evidence="5">
    <name type="scientific">marine metagenome</name>
    <dbReference type="NCBI Taxonomy" id="408172"/>
    <lineage>
        <taxon>unclassified sequences</taxon>
        <taxon>metagenomes</taxon>
        <taxon>ecological metagenomes</taxon>
    </lineage>
</organism>
<keyword evidence="2" id="KW-0238">DNA-binding</keyword>
<dbReference type="Pfam" id="PF10114">
    <property type="entry name" value="PocR"/>
    <property type="match status" value="1"/>
</dbReference>
<reference evidence="5" key="1">
    <citation type="submission" date="2018-05" db="EMBL/GenBank/DDBJ databases">
        <authorList>
            <person name="Lanie J.A."/>
            <person name="Ng W.-L."/>
            <person name="Kazmierczak K.M."/>
            <person name="Andrzejewski T.M."/>
            <person name="Davidsen T.M."/>
            <person name="Wayne K.J."/>
            <person name="Tettelin H."/>
            <person name="Glass J.I."/>
            <person name="Rusch D."/>
            <person name="Podicherti R."/>
            <person name="Tsui H.-C.T."/>
            <person name="Winkler M.E."/>
        </authorList>
    </citation>
    <scope>NUCLEOTIDE SEQUENCE</scope>
</reference>
<dbReference type="InterPro" id="IPR018062">
    <property type="entry name" value="HTH_AraC-typ_CS"/>
</dbReference>